<dbReference type="PANTHER" id="PTHR37828">
    <property type="entry name" value="GSR2449 PROTEIN"/>
    <property type="match status" value="1"/>
</dbReference>
<comment type="similarity">
    <text evidence="1">Belongs to the YciI family.</text>
</comment>
<evidence type="ECO:0000313" key="4">
    <source>
        <dbReference type="Proteomes" id="UP001500920"/>
    </source>
</evidence>
<keyword evidence="4" id="KW-1185">Reference proteome</keyword>
<comment type="caution">
    <text evidence="3">The sequence shown here is derived from an EMBL/GenBank/DDBJ whole genome shotgun (WGS) entry which is preliminary data.</text>
</comment>
<organism evidence="3 4">
    <name type="scientific">Salinicoccus jeotgali</name>
    <dbReference type="NCBI Taxonomy" id="381634"/>
    <lineage>
        <taxon>Bacteria</taxon>
        <taxon>Bacillati</taxon>
        <taxon>Bacillota</taxon>
        <taxon>Bacilli</taxon>
        <taxon>Bacillales</taxon>
        <taxon>Staphylococcaceae</taxon>
        <taxon>Salinicoccus</taxon>
    </lineage>
</organism>
<evidence type="ECO:0000313" key="3">
    <source>
        <dbReference type="EMBL" id="GAA3733263.1"/>
    </source>
</evidence>
<name>A0ABP7FD96_9STAP</name>
<sequence>MKYFAALSPMKDEEKSKAYREQHLDFIKEKREEGSVLMFGRFTDGAGGLVIYKGESKEAVEALVSQDPYIVHGARYLQLHEWDMQTDYTIN</sequence>
<dbReference type="EMBL" id="BAABCK010000069">
    <property type="protein sequence ID" value="GAA3733263.1"/>
    <property type="molecule type" value="Genomic_DNA"/>
</dbReference>
<evidence type="ECO:0000256" key="1">
    <source>
        <dbReference type="ARBA" id="ARBA00007689"/>
    </source>
</evidence>
<dbReference type="Pfam" id="PF03795">
    <property type="entry name" value="YCII"/>
    <property type="match status" value="1"/>
</dbReference>
<dbReference type="PANTHER" id="PTHR37828:SF1">
    <property type="entry name" value="YCII-RELATED DOMAIN-CONTAINING PROTEIN"/>
    <property type="match status" value="1"/>
</dbReference>
<dbReference type="Proteomes" id="UP001500920">
    <property type="component" value="Unassembled WGS sequence"/>
</dbReference>
<dbReference type="InterPro" id="IPR005545">
    <property type="entry name" value="YCII"/>
</dbReference>
<gene>
    <name evidence="3" type="ORF">GCM10022378_21900</name>
</gene>
<accession>A0ABP7FD96</accession>
<dbReference type="InterPro" id="IPR011008">
    <property type="entry name" value="Dimeric_a/b-barrel"/>
</dbReference>
<proteinExistence type="inferred from homology"/>
<dbReference type="Gene3D" id="3.30.70.1060">
    <property type="entry name" value="Dimeric alpha+beta barrel"/>
    <property type="match status" value="1"/>
</dbReference>
<dbReference type="SUPFAM" id="SSF54909">
    <property type="entry name" value="Dimeric alpha+beta barrel"/>
    <property type="match status" value="1"/>
</dbReference>
<feature type="domain" description="YCII-related" evidence="2">
    <location>
        <begin position="1"/>
        <end position="78"/>
    </location>
</feature>
<dbReference type="RefSeq" id="WP_344704374.1">
    <property type="nucleotide sequence ID" value="NZ_BAABCK010000069.1"/>
</dbReference>
<evidence type="ECO:0000259" key="2">
    <source>
        <dbReference type="Pfam" id="PF03795"/>
    </source>
</evidence>
<protein>
    <recommendedName>
        <fullName evidence="2">YCII-related domain-containing protein</fullName>
    </recommendedName>
</protein>
<reference evidence="4" key="1">
    <citation type="journal article" date="2019" name="Int. J. Syst. Evol. Microbiol.">
        <title>The Global Catalogue of Microorganisms (GCM) 10K type strain sequencing project: providing services to taxonomists for standard genome sequencing and annotation.</title>
        <authorList>
            <consortium name="The Broad Institute Genomics Platform"/>
            <consortium name="The Broad Institute Genome Sequencing Center for Infectious Disease"/>
            <person name="Wu L."/>
            <person name="Ma J."/>
        </authorList>
    </citation>
    <scope>NUCLEOTIDE SEQUENCE [LARGE SCALE GENOMIC DNA]</scope>
    <source>
        <strain evidence="4">JCM 16981</strain>
    </source>
</reference>